<sequence>MDWQVWSEFFRQNWLIILIALIILFLVINLVKTVIRWLIVIVIILTVFIYSGISLDQIKQTVTSVTDQTVGAVRDQALNVMKDEARDARFIQNADGTYTIKSDNIELNGKPGAGKVSVTFRGVPLGEWDVNDTIQSVITQAKQNTAAGGSGS</sequence>
<evidence type="ECO:0000313" key="2">
    <source>
        <dbReference type="EMBL" id="MDR6243737.1"/>
    </source>
</evidence>
<keyword evidence="1" id="KW-0812">Transmembrane</keyword>
<protein>
    <recommendedName>
        <fullName evidence="4">ATPase</fullName>
    </recommendedName>
</protein>
<name>A0ABU1IWV8_9BACL</name>
<keyword evidence="1" id="KW-1133">Transmembrane helix</keyword>
<feature type="transmembrane region" description="Helical" evidence="1">
    <location>
        <begin position="12"/>
        <end position="30"/>
    </location>
</feature>
<organism evidence="2 3">
    <name type="scientific">Paenibacillus hunanensis</name>
    <dbReference type="NCBI Taxonomy" id="539262"/>
    <lineage>
        <taxon>Bacteria</taxon>
        <taxon>Bacillati</taxon>
        <taxon>Bacillota</taxon>
        <taxon>Bacilli</taxon>
        <taxon>Bacillales</taxon>
        <taxon>Paenibacillaceae</taxon>
        <taxon>Paenibacillus</taxon>
    </lineage>
</organism>
<gene>
    <name evidence="2" type="ORF">JOC58_001630</name>
</gene>
<proteinExistence type="predicted"/>
<evidence type="ECO:0008006" key="4">
    <source>
        <dbReference type="Google" id="ProtNLM"/>
    </source>
</evidence>
<dbReference type="EMBL" id="JAVDQH010000005">
    <property type="protein sequence ID" value="MDR6243737.1"/>
    <property type="molecule type" value="Genomic_DNA"/>
</dbReference>
<feature type="transmembrane region" description="Helical" evidence="1">
    <location>
        <begin position="37"/>
        <end position="55"/>
    </location>
</feature>
<dbReference type="RefSeq" id="WP_188776932.1">
    <property type="nucleotide sequence ID" value="NZ_BMMB01000008.1"/>
</dbReference>
<keyword evidence="3" id="KW-1185">Reference proteome</keyword>
<evidence type="ECO:0000313" key="3">
    <source>
        <dbReference type="Proteomes" id="UP001185028"/>
    </source>
</evidence>
<keyword evidence="1" id="KW-0472">Membrane</keyword>
<dbReference type="Proteomes" id="UP001185028">
    <property type="component" value="Unassembled WGS sequence"/>
</dbReference>
<evidence type="ECO:0000256" key="1">
    <source>
        <dbReference type="SAM" id="Phobius"/>
    </source>
</evidence>
<comment type="caution">
    <text evidence="2">The sequence shown here is derived from an EMBL/GenBank/DDBJ whole genome shotgun (WGS) entry which is preliminary data.</text>
</comment>
<accession>A0ABU1IWV8</accession>
<reference evidence="2 3" key="1">
    <citation type="submission" date="2023-07" db="EMBL/GenBank/DDBJ databases">
        <title>Genomic Encyclopedia of Type Strains, Phase IV (KMG-IV): sequencing the most valuable type-strain genomes for metagenomic binning, comparative biology and taxonomic classification.</title>
        <authorList>
            <person name="Goeker M."/>
        </authorList>
    </citation>
    <scope>NUCLEOTIDE SEQUENCE [LARGE SCALE GENOMIC DNA]</scope>
    <source>
        <strain evidence="2 3">DSM 22170</strain>
    </source>
</reference>